<sequence>MAYMEPKQVTDATEQYALIISSRTCRCVSERIEGRGVRFPKSIPLKAIHHTDCFGVDHTISSLQRVGVKERVVFLKQLLTLF</sequence>
<accession>A0A9D4CLS8</accession>
<reference evidence="1" key="2">
    <citation type="submission" date="2020-11" db="EMBL/GenBank/DDBJ databases">
        <authorList>
            <person name="McCartney M.A."/>
            <person name="Auch B."/>
            <person name="Kono T."/>
            <person name="Mallez S."/>
            <person name="Becker A."/>
            <person name="Gohl D.M."/>
            <person name="Silverstein K.A.T."/>
            <person name="Koren S."/>
            <person name="Bechman K.B."/>
            <person name="Herman A."/>
            <person name="Abrahante J.E."/>
            <person name="Garbe J."/>
        </authorList>
    </citation>
    <scope>NUCLEOTIDE SEQUENCE</scope>
    <source>
        <strain evidence="1">Duluth1</strain>
        <tissue evidence="1">Whole animal</tissue>
    </source>
</reference>
<organism evidence="1 2">
    <name type="scientific">Dreissena polymorpha</name>
    <name type="common">Zebra mussel</name>
    <name type="synonym">Mytilus polymorpha</name>
    <dbReference type="NCBI Taxonomy" id="45954"/>
    <lineage>
        <taxon>Eukaryota</taxon>
        <taxon>Metazoa</taxon>
        <taxon>Spiralia</taxon>
        <taxon>Lophotrochozoa</taxon>
        <taxon>Mollusca</taxon>
        <taxon>Bivalvia</taxon>
        <taxon>Autobranchia</taxon>
        <taxon>Heteroconchia</taxon>
        <taxon>Euheterodonta</taxon>
        <taxon>Imparidentia</taxon>
        <taxon>Neoheterodontei</taxon>
        <taxon>Myida</taxon>
        <taxon>Dreissenoidea</taxon>
        <taxon>Dreissenidae</taxon>
        <taxon>Dreissena</taxon>
    </lineage>
</organism>
<name>A0A9D4CLS8_DREPO</name>
<dbReference type="Proteomes" id="UP000828390">
    <property type="component" value="Unassembled WGS sequence"/>
</dbReference>
<keyword evidence="2" id="KW-1185">Reference proteome</keyword>
<protein>
    <submittedName>
        <fullName evidence="1">Uncharacterized protein</fullName>
    </submittedName>
</protein>
<gene>
    <name evidence="1" type="ORF">DPMN_052338</name>
</gene>
<evidence type="ECO:0000313" key="1">
    <source>
        <dbReference type="EMBL" id="KAH3726471.1"/>
    </source>
</evidence>
<proteinExistence type="predicted"/>
<reference evidence="1" key="1">
    <citation type="journal article" date="2019" name="bioRxiv">
        <title>The Genome of the Zebra Mussel, Dreissena polymorpha: A Resource for Invasive Species Research.</title>
        <authorList>
            <person name="McCartney M.A."/>
            <person name="Auch B."/>
            <person name="Kono T."/>
            <person name="Mallez S."/>
            <person name="Zhang Y."/>
            <person name="Obille A."/>
            <person name="Becker A."/>
            <person name="Abrahante J.E."/>
            <person name="Garbe J."/>
            <person name="Badalamenti J.P."/>
            <person name="Herman A."/>
            <person name="Mangelson H."/>
            <person name="Liachko I."/>
            <person name="Sullivan S."/>
            <person name="Sone E.D."/>
            <person name="Koren S."/>
            <person name="Silverstein K.A.T."/>
            <person name="Beckman K.B."/>
            <person name="Gohl D.M."/>
        </authorList>
    </citation>
    <scope>NUCLEOTIDE SEQUENCE</scope>
    <source>
        <strain evidence="1">Duluth1</strain>
        <tissue evidence="1">Whole animal</tissue>
    </source>
</reference>
<dbReference type="EMBL" id="JAIWYP010000012">
    <property type="protein sequence ID" value="KAH3726471.1"/>
    <property type="molecule type" value="Genomic_DNA"/>
</dbReference>
<dbReference type="AlphaFoldDB" id="A0A9D4CLS8"/>
<evidence type="ECO:0000313" key="2">
    <source>
        <dbReference type="Proteomes" id="UP000828390"/>
    </source>
</evidence>
<comment type="caution">
    <text evidence="1">The sequence shown here is derived from an EMBL/GenBank/DDBJ whole genome shotgun (WGS) entry which is preliminary data.</text>
</comment>